<dbReference type="Gene3D" id="2.40.50.40">
    <property type="match status" value="1"/>
</dbReference>
<dbReference type="STRING" id="74649.A0A2P6S6Y7"/>
<dbReference type="Proteomes" id="UP000238479">
    <property type="component" value="Chromosome 1"/>
</dbReference>
<sequence length="374" mass="42631">MNKLQLYVEVVHKGTKLLISLNGSGNLLGNGNGIFYLVFVKNEFSFTQRMELVFQKEKGCMFIGYDITDEKANVHIVREHAKKAFDEKWVVEIAKKVVMDMTNARLYTTAYSEVITGICKTLQLSKYEIRNLDGLFDGELARHFPHIKSASTSLRYCSSSAISIVTIHSVALVKCFTALGVMETTENTHTNEFAEKAKRKLLDIIFGFDEEKLQKLASKYFGPYQVIKKIRKVAYKLLLPPTAKIHPVFHVSRLKKKVGSTVITSPDLPPMFESEKTKWYPSKIIDGGIFKKNNAAVTKWLVQWKNTNEEDATWEDPEQFMNRFPEFQTGIASLIFKRGGMLGHPSKSCDRAWPKPITVRDILHSYLVCDLCQL</sequence>
<dbReference type="InterPro" id="IPR016197">
    <property type="entry name" value="Chromo-like_dom_sf"/>
</dbReference>
<dbReference type="Gramene" id="PRQ54446">
    <property type="protein sequence ID" value="PRQ54446"/>
    <property type="gene ID" value="RchiOBHm_Chr1g0313651"/>
</dbReference>
<reference evidence="2 3" key="1">
    <citation type="journal article" date="2018" name="Nat. Genet.">
        <title>The Rosa genome provides new insights in the design of modern roses.</title>
        <authorList>
            <person name="Bendahmane M."/>
        </authorList>
    </citation>
    <scope>NUCLEOTIDE SEQUENCE [LARGE SCALE GENOMIC DNA]</scope>
    <source>
        <strain evidence="3">cv. Old Blush</strain>
    </source>
</reference>
<proteinExistence type="predicted"/>
<gene>
    <name evidence="2" type="ORF">RchiOBHm_Chr1g0313651</name>
</gene>
<dbReference type="EMBL" id="PDCK01000039">
    <property type="protein sequence ID" value="PRQ54446.1"/>
    <property type="molecule type" value="Genomic_DNA"/>
</dbReference>
<dbReference type="PANTHER" id="PTHR46148">
    <property type="entry name" value="CHROMO DOMAIN-CONTAINING PROTEIN"/>
    <property type="match status" value="1"/>
</dbReference>
<accession>A0A2P6S6Y7</accession>
<dbReference type="AlphaFoldDB" id="A0A2P6S6Y7"/>
<comment type="caution">
    <text evidence="2">The sequence shown here is derived from an EMBL/GenBank/DDBJ whole genome shotgun (WGS) entry which is preliminary data.</text>
</comment>
<keyword evidence="3" id="KW-1185">Reference proteome</keyword>
<dbReference type="SUPFAM" id="SSF54160">
    <property type="entry name" value="Chromo domain-like"/>
    <property type="match status" value="1"/>
</dbReference>
<dbReference type="PANTHER" id="PTHR46148:SF52">
    <property type="entry name" value="OS04G0603800 PROTEIN"/>
    <property type="match status" value="1"/>
</dbReference>
<name>A0A2P6S6Y7_ROSCH</name>
<evidence type="ECO:0000259" key="1">
    <source>
        <dbReference type="Pfam" id="PF24626"/>
    </source>
</evidence>
<evidence type="ECO:0000313" key="3">
    <source>
        <dbReference type="Proteomes" id="UP000238479"/>
    </source>
</evidence>
<dbReference type="Pfam" id="PF24626">
    <property type="entry name" value="SH3_Tf2-1"/>
    <property type="match status" value="1"/>
</dbReference>
<feature type="domain" description="Tf2-1-like SH3-like" evidence="1">
    <location>
        <begin position="211"/>
        <end position="257"/>
    </location>
</feature>
<organism evidence="2 3">
    <name type="scientific">Rosa chinensis</name>
    <name type="common">China rose</name>
    <dbReference type="NCBI Taxonomy" id="74649"/>
    <lineage>
        <taxon>Eukaryota</taxon>
        <taxon>Viridiplantae</taxon>
        <taxon>Streptophyta</taxon>
        <taxon>Embryophyta</taxon>
        <taxon>Tracheophyta</taxon>
        <taxon>Spermatophyta</taxon>
        <taxon>Magnoliopsida</taxon>
        <taxon>eudicotyledons</taxon>
        <taxon>Gunneridae</taxon>
        <taxon>Pentapetalae</taxon>
        <taxon>rosids</taxon>
        <taxon>fabids</taxon>
        <taxon>Rosales</taxon>
        <taxon>Rosaceae</taxon>
        <taxon>Rosoideae</taxon>
        <taxon>Rosoideae incertae sedis</taxon>
        <taxon>Rosa</taxon>
    </lineage>
</organism>
<evidence type="ECO:0000313" key="2">
    <source>
        <dbReference type="EMBL" id="PRQ54446.1"/>
    </source>
</evidence>
<dbReference type="InterPro" id="IPR056924">
    <property type="entry name" value="SH3_Tf2-1"/>
</dbReference>
<protein>
    <submittedName>
        <fullName evidence="2">Putative chromatin remodeling &amp; transcriptional activation CHROMO-DOMAIN family</fullName>
    </submittedName>
</protein>